<evidence type="ECO:0000256" key="1">
    <source>
        <dbReference type="SAM" id="MobiDB-lite"/>
    </source>
</evidence>
<proteinExistence type="predicted"/>
<feature type="region of interest" description="Disordered" evidence="1">
    <location>
        <begin position="138"/>
        <end position="189"/>
    </location>
</feature>
<evidence type="ECO:0000313" key="2">
    <source>
        <dbReference type="EMBL" id="MBD7894578.1"/>
    </source>
</evidence>
<comment type="caution">
    <text evidence="2">The sequence shown here is derived from an EMBL/GenBank/DDBJ whole genome shotgun (WGS) entry which is preliminary data.</text>
</comment>
<dbReference type="EMBL" id="JACSQW010000004">
    <property type="protein sequence ID" value="MBD7894578.1"/>
    <property type="molecule type" value="Genomic_DNA"/>
</dbReference>
<dbReference type="InterPro" id="IPR007731">
    <property type="entry name" value="DUF669"/>
</dbReference>
<organism evidence="2 3">
    <name type="scientific">Limosilactobacillus avistercoris</name>
    <dbReference type="NCBI Taxonomy" id="2762243"/>
    <lineage>
        <taxon>Bacteria</taxon>
        <taxon>Bacillati</taxon>
        <taxon>Bacillota</taxon>
        <taxon>Bacilli</taxon>
        <taxon>Lactobacillales</taxon>
        <taxon>Lactobacillaceae</taxon>
        <taxon>Limosilactobacillus</taxon>
    </lineage>
</organism>
<reference evidence="2 3" key="1">
    <citation type="submission" date="2020-08" db="EMBL/GenBank/DDBJ databases">
        <title>A Genomic Blueprint of the Chicken Gut Microbiome.</title>
        <authorList>
            <person name="Gilroy R."/>
            <person name="Ravi A."/>
            <person name="Getino M."/>
            <person name="Pursley I."/>
            <person name="Horton D.L."/>
            <person name="Alikhan N.-F."/>
            <person name="Baker D."/>
            <person name="Gharbi K."/>
            <person name="Hall N."/>
            <person name="Watson M."/>
            <person name="Adriaenssens E.M."/>
            <person name="Foster-Nyarko E."/>
            <person name="Jarju S."/>
            <person name="Secka A."/>
            <person name="Antonio M."/>
            <person name="Oren A."/>
            <person name="Chaudhuri R."/>
            <person name="La Ragione R.M."/>
            <person name="Hildebrand F."/>
            <person name="Pallen M.J."/>
        </authorList>
    </citation>
    <scope>NUCLEOTIDE SEQUENCE [LARGE SCALE GENOMIC DNA]</scope>
    <source>
        <strain evidence="2 3">Sa3CUN2</strain>
    </source>
</reference>
<name>A0ABR8PBG5_9LACO</name>
<evidence type="ECO:0000313" key="3">
    <source>
        <dbReference type="Proteomes" id="UP000616837"/>
    </source>
</evidence>
<feature type="compositionally biased region" description="Low complexity" evidence="1">
    <location>
        <begin position="153"/>
        <end position="178"/>
    </location>
</feature>
<gene>
    <name evidence="2" type="ORF">H9564_02375</name>
</gene>
<accession>A0ABR8PBG5</accession>
<feature type="compositionally biased region" description="Polar residues" evidence="1">
    <location>
        <begin position="139"/>
        <end position="152"/>
    </location>
</feature>
<dbReference type="RefSeq" id="WP_191683950.1">
    <property type="nucleotide sequence ID" value="NZ_JACSQW010000004.1"/>
</dbReference>
<protein>
    <submittedName>
        <fullName evidence="2">DUF669 domain-containing protein</fullName>
    </submittedName>
</protein>
<sequence length="189" mass="20545">MTLFKVDSNNVFGKSVEEAGIYNVKVLPSSELKNSNAGNPMVVLNYEVLDGKYAGGEIRFDNVVWQEGTTEKVDQSIKRFNTIMVAAGVPDGTPLNTLNDFVTGMIGKTLAVEVEWGDPTPKGNVYLTVRSYHKLLKEGSQSNGQKRPQNSVSQNAGFSNNQFNNNAQGQASNQNNGAPINLDDSNLPF</sequence>
<dbReference type="Pfam" id="PF05037">
    <property type="entry name" value="DUF669"/>
    <property type="match status" value="1"/>
</dbReference>
<dbReference type="Proteomes" id="UP000616837">
    <property type="component" value="Unassembled WGS sequence"/>
</dbReference>
<keyword evidence="3" id="KW-1185">Reference proteome</keyword>